<dbReference type="Proteomes" id="UP000472264">
    <property type="component" value="Chromosome 16"/>
</dbReference>
<dbReference type="Ensembl" id="ENSENLT00000017463.1">
    <property type="protein sequence ID" value="ENSENLP00000016845.1"/>
    <property type="gene ID" value="ENSENLG00000007757.1"/>
</dbReference>
<reference evidence="2" key="3">
    <citation type="submission" date="2025-09" db="UniProtKB">
        <authorList>
            <consortium name="Ensembl"/>
        </authorList>
    </citation>
    <scope>IDENTIFICATION</scope>
</reference>
<protein>
    <submittedName>
        <fullName evidence="2">Protein phosphatase 1 regulatory subunit 32-like</fullName>
    </submittedName>
</protein>
<evidence type="ECO:0000313" key="2">
    <source>
        <dbReference type="Ensembl" id="ENSENLP00000016845.1"/>
    </source>
</evidence>
<reference evidence="2" key="1">
    <citation type="submission" date="2021-04" db="EMBL/GenBank/DDBJ databases">
        <authorList>
            <consortium name="Wellcome Sanger Institute Data Sharing"/>
        </authorList>
    </citation>
    <scope>NUCLEOTIDE SEQUENCE [LARGE SCALE GENOMIC DNA]</scope>
</reference>
<sequence length="310" mass="34512">MAELRRGVAAVSGATGNRARLTRRVTFTSHLGCPTVTGFTANQRPTIYYRPSLDHTDNPQFGHLLSDSFMSETKQHYRPHVHSDCSGSLPNLVNRARDSGFCYLTCHPRTVGGEEKTEYQRLFVPHCLTPAVYNNHVTMGPKGETGFTEGTELQLYTFQEKHRRAVEPQQTHGSVMKNDFLAPTFLQGTEVIPGLRSHSSRETGFTRGAISPLAFPNSPLPSPQTKRDAPTMKAIGKKEPTGSLLNESNKQTFPNASFDSSHFTTHYKSSFCRDADFEKLRSRHTAAGIISAKMDSGYNRRDVDRSIFQG</sequence>
<dbReference type="GO" id="GO:0019902">
    <property type="term" value="F:phosphatase binding"/>
    <property type="evidence" value="ECO:0007669"/>
    <property type="project" value="TreeGrafter"/>
</dbReference>
<dbReference type="AlphaFoldDB" id="A0A665UBU8"/>
<proteinExistence type="predicted"/>
<gene>
    <name evidence="2" type="primary">saxo4</name>
</gene>
<accession>A0A665UBU8</accession>
<dbReference type="OMA" id="TTYNQRY"/>
<dbReference type="InParanoid" id="A0A665UBU8"/>
<dbReference type="Pfam" id="PF15691">
    <property type="entry name" value="PPP1R32"/>
    <property type="match status" value="2"/>
</dbReference>
<dbReference type="InterPro" id="IPR031410">
    <property type="entry name" value="SAXO4"/>
</dbReference>
<dbReference type="PANTHER" id="PTHR34349:SF1">
    <property type="entry name" value="PROTEIN PHOSPHATASE 1 REGULATORY SUBUNIT 32"/>
    <property type="match status" value="1"/>
</dbReference>
<reference evidence="2" key="2">
    <citation type="submission" date="2025-08" db="UniProtKB">
        <authorList>
            <consortium name="Ensembl"/>
        </authorList>
    </citation>
    <scope>IDENTIFICATION</scope>
</reference>
<organism evidence="2 3">
    <name type="scientific">Echeneis naucrates</name>
    <name type="common">Live sharksucker</name>
    <dbReference type="NCBI Taxonomy" id="173247"/>
    <lineage>
        <taxon>Eukaryota</taxon>
        <taxon>Metazoa</taxon>
        <taxon>Chordata</taxon>
        <taxon>Craniata</taxon>
        <taxon>Vertebrata</taxon>
        <taxon>Euteleostomi</taxon>
        <taxon>Actinopterygii</taxon>
        <taxon>Neopterygii</taxon>
        <taxon>Teleostei</taxon>
        <taxon>Neoteleostei</taxon>
        <taxon>Acanthomorphata</taxon>
        <taxon>Carangaria</taxon>
        <taxon>Carangiformes</taxon>
        <taxon>Echeneidae</taxon>
        <taxon>Echeneis</taxon>
    </lineage>
</organism>
<dbReference type="PANTHER" id="PTHR34349">
    <property type="entry name" value="PROTEIN PHOSPHATASE 1 REGULATORY SUBUNIT 32"/>
    <property type="match status" value="1"/>
</dbReference>
<evidence type="ECO:0000313" key="3">
    <source>
        <dbReference type="Proteomes" id="UP000472264"/>
    </source>
</evidence>
<evidence type="ECO:0000256" key="1">
    <source>
        <dbReference type="SAM" id="MobiDB-lite"/>
    </source>
</evidence>
<feature type="region of interest" description="Disordered" evidence="1">
    <location>
        <begin position="208"/>
        <end position="230"/>
    </location>
</feature>
<name>A0A665UBU8_ECHNA</name>
<keyword evidence="3" id="KW-1185">Reference proteome</keyword>